<protein>
    <recommendedName>
        <fullName evidence="2">aspartate kinase</fullName>
        <ecNumber evidence="2">2.7.2.4</ecNumber>
    </recommendedName>
</protein>
<accession>A0ABR3FAE3</accession>
<dbReference type="Proteomes" id="UP001465976">
    <property type="component" value="Unassembled WGS sequence"/>
</dbReference>
<proteinExistence type="inferred from homology"/>
<keyword evidence="7" id="KW-0808">Transferase</keyword>
<keyword evidence="8" id="KW-1185">Reference proteome</keyword>
<dbReference type="Pfam" id="PF22468">
    <property type="entry name" value="ACT_9"/>
    <property type="match status" value="1"/>
</dbReference>
<dbReference type="GO" id="GO:0004072">
    <property type="term" value="F:aspartate kinase activity"/>
    <property type="evidence" value="ECO:0007669"/>
    <property type="project" value="UniProtKB-EC"/>
</dbReference>
<evidence type="ECO:0000256" key="3">
    <source>
        <dbReference type="ARBA" id="ARBA00022741"/>
    </source>
</evidence>
<feature type="non-terminal residue" evidence="7">
    <location>
        <position position="1"/>
    </location>
</feature>
<dbReference type="EC" id="2.7.2.4" evidence="2"/>
<sequence length="116" mass="12903">LIRELKKNGEVTVHRNMTILSLVRKQMRHLVGAAGKTLTMLGNGNINIEMTSQGRARSNISCVIEGKGAFKALNLIHQTCLQIPATGRIILNQKQNKLLCIRRVLNPATRSLEYLS</sequence>
<reference evidence="7 8" key="1">
    <citation type="submission" date="2024-02" db="EMBL/GenBank/DDBJ databases">
        <title>A draft genome for the cacao thread blight pathogen Marasmius crinis-equi.</title>
        <authorList>
            <person name="Cohen S.P."/>
            <person name="Baruah I.K."/>
            <person name="Amoako-Attah I."/>
            <person name="Bukari Y."/>
            <person name="Meinhardt L.W."/>
            <person name="Bailey B.A."/>
        </authorList>
    </citation>
    <scope>NUCLEOTIDE SEQUENCE [LARGE SCALE GENOMIC DNA]</scope>
    <source>
        <strain evidence="7 8">GH-76</strain>
    </source>
</reference>
<comment type="similarity">
    <text evidence="1">Belongs to the aspartokinase family.</text>
</comment>
<keyword evidence="5" id="KW-0067">ATP-binding</keyword>
<evidence type="ECO:0000256" key="4">
    <source>
        <dbReference type="ARBA" id="ARBA00022777"/>
    </source>
</evidence>
<feature type="domain" description="Aspartokinase ACT" evidence="6">
    <location>
        <begin position="21"/>
        <end position="78"/>
    </location>
</feature>
<keyword evidence="4" id="KW-0418">Kinase</keyword>
<dbReference type="PANTHER" id="PTHR21499:SF59">
    <property type="entry name" value="ASPARTOKINASE"/>
    <property type="match status" value="1"/>
</dbReference>
<comment type="caution">
    <text evidence="7">The sequence shown here is derived from an EMBL/GenBank/DDBJ whole genome shotgun (WGS) entry which is preliminary data.</text>
</comment>
<evidence type="ECO:0000313" key="8">
    <source>
        <dbReference type="Proteomes" id="UP001465976"/>
    </source>
</evidence>
<evidence type="ECO:0000259" key="6">
    <source>
        <dbReference type="Pfam" id="PF22468"/>
    </source>
</evidence>
<dbReference type="InterPro" id="IPR054352">
    <property type="entry name" value="ACT_Aspartokinase"/>
</dbReference>
<organism evidence="7 8">
    <name type="scientific">Marasmius crinis-equi</name>
    <dbReference type="NCBI Taxonomy" id="585013"/>
    <lineage>
        <taxon>Eukaryota</taxon>
        <taxon>Fungi</taxon>
        <taxon>Dikarya</taxon>
        <taxon>Basidiomycota</taxon>
        <taxon>Agaricomycotina</taxon>
        <taxon>Agaricomycetes</taxon>
        <taxon>Agaricomycetidae</taxon>
        <taxon>Agaricales</taxon>
        <taxon>Marasmiineae</taxon>
        <taxon>Marasmiaceae</taxon>
        <taxon>Marasmius</taxon>
    </lineage>
</organism>
<dbReference type="SUPFAM" id="SSF55021">
    <property type="entry name" value="ACT-like"/>
    <property type="match status" value="1"/>
</dbReference>
<dbReference type="Gene3D" id="3.30.2130.10">
    <property type="entry name" value="VC0802-like"/>
    <property type="match status" value="1"/>
</dbReference>
<dbReference type="EMBL" id="JBAHYK010000668">
    <property type="protein sequence ID" value="KAL0572137.1"/>
    <property type="molecule type" value="Genomic_DNA"/>
</dbReference>
<evidence type="ECO:0000256" key="1">
    <source>
        <dbReference type="ARBA" id="ARBA00010122"/>
    </source>
</evidence>
<evidence type="ECO:0000256" key="5">
    <source>
        <dbReference type="ARBA" id="ARBA00022840"/>
    </source>
</evidence>
<evidence type="ECO:0000256" key="2">
    <source>
        <dbReference type="ARBA" id="ARBA00013059"/>
    </source>
</evidence>
<gene>
    <name evidence="7" type="primary">HOM3_1</name>
    <name evidence="7" type="ORF">V5O48_009835</name>
</gene>
<keyword evidence="3" id="KW-0547">Nucleotide-binding</keyword>
<evidence type="ECO:0000313" key="7">
    <source>
        <dbReference type="EMBL" id="KAL0572137.1"/>
    </source>
</evidence>
<dbReference type="PANTHER" id="PTHR21499">
    <property type="entry name" value="ASPARTATE KINASE"/>
    <property type="match status" value="1"/>
</dbReference>
<name>A0ABR3FAE3_9AGAR</name>
<dbReference type="InterPro" id="IPR045865">
    <property type="entry name" value="ACT-like_dom_sf"/>
</dbReference>